<evidence type="ECO:0000313" key="1">
    <source>
        <dbReference type="EMBL" id="MQT18275.1"/>
    </source>
</evidence>
<gene>
    <name evidence="1" type="ORF">F3168_13525</name>
</gene>
<organism evidence="1 2">
    <name type="scientific">Sandarakinorhabdus fusca</name>
    <dbReference type="NCBI Taxonomy" id="1439888"/>
    <lineage>
        <taxon>Bacteria</taxon>
        <taxon>Pseudomonadati</taxon>
        <taxon>Pseudomonadota</taxon>
        <taxon>Alphaproteobacteria</taxon>
        <taxon>Sphingomonadales</taxon>
        <taxon>Sphingosinicellaceae</taxon>
        <taxon>Sandarakinorhabdus</taxon>
    </lineage>
</organism>
<dbReference type="RefSeq" id="WP_152578753.1">
    <property type="nucleotide sequence ID" value="NZ_JAATJI010000001.1"/>
</dbReference>
<protein>
    <submittedName>
        <fullName evidence="1">Uncharacterized protein</fullName>
    </submittedName>
</protein>
<reference evidence="1 2" key="1">
    <citation type="submission" date="2019-09" db="EMBL/GenBank/DDBJ databases">
        <title>Polymorphobacter sp. isolated from a lake in China.</title>
        <authorList>
            <person name="Liu Z."/>
        </authorList>
    </citation>
    <scope>NUCLEOTIDE SEQUENCE [LARGE SCALE GENOMIC DNA]</scope>
    <source>
        <strain evidence="1 2">D40P</strain>
    </source>
</reference>
<accession>A0A7C9GQF3</accession>
<proteinExistence type="predicted"/>
<sequence>MLSLQPLRIPGGWIIEWNTLYETSRAERGDFGGSSVFRAVNERQRFSVDVEFRPEFDPDGKFHLVVVYQPWPRTERGRRRTNLPFLFDGSAETVHDAEMPDYATMIAELERWLARCSGWMREGN</sequence>
<dbReference type="EMBL" id="WIOL01000006">
    <property type="protein sequence ID" value="MQT18275.1"/>
    <property type="molecule type" value="Genomic_DNA"/>
</dbReference>
<dbReference type="AlphaFoldDB" id="A0A7C9GQF3"/>
<comment type="caution">
    <text evidence="1">The sequence shown here is derived from an EMBL/GenBank/DDBJ whole genome shotgun (WGS) entry which is preliminary data.</text>
</comment>
<name>A0A7C9GQF3_9SPHN</name>
<dbReference type="Proteomes" id="UP000481327">
    <property type="component" value="Unassembled WGS sequence"/>
</dbReference>
<keyword evidence="2" id="KW-1185">Reference proteome</keyword>
<evidence type="ECO:0000313" key="2">
    <source>
        <dbReference type="Proteomes" id="UP000481327"/>
    </source>
</evidence>
<dbReference type="OrthoDB" id="8479239at2"/>